<dbReference type="Pfam" id="PF13646">
    <property type="entry name" value="HEAT_2"/>
    <property type="match status" value="1"/>
</dbReference>
<comment type="caution">
    <text evidence="2">The sequence shown here is derived from an EMBL/GenBank/DDBJ whole genome shotgun (WGS) entry which is preliminary data.</text>
</comment>
<proteinExistence type="predicted"/>
<dbReference type="InterPro" id="IPR004155">
    <property type="entry name" value="PBS_lyase_HEAT"/>
</dbReference>
<dbReference type="Gene3D" id="1.25.10.10">
    <property type="entry name" value="Leucine-rich Repeat Variant"/>
    <property type="match status" value="1"/>
</dbReference>
<dbReference type="EMBL" id="LAZR01008900">
    <property type="protein sequence ID" value="KKM75877.1"/>
    <property type="molecule type" value="Genomic_DNA"/>
</dbReference>
<reference evidence="2" key="1">
    <citation type="journal article" date="2015" name="Nature">
        <title>Complex archaea that bridge the gap between prokaryotes and eukaryotes.</title>
        <authorList>
            <person name="Spang A."/>
            <person name="Saw J.H."/>
            <person name="Jorgensen S.L."/>
            <person name="Zaremba-Niedzwiedzka K."/>
            <person name="Martijn J."/>
            <person name="Lind A.E."/>
            <person name="van Eijk R."/>
            <person name="Schleper C."/>
            <person name="Guy L."/>
            <person name="Ettema T.J."/>
        </authorList>
    </citation>
    <scope>NUCLEOTIDE SEQUENCE</scope>
</reference>
<dbReference type="SMART" id="SM00567">
    <property type="entry name" value="EZ_HEAT"/>
    <property type="match status" value="2"/>
</dbReference>
<evidence type="ECO:0008006" key="3">
    <source>
        <dbReference type="Google" id="ProtNLM"/>
    </source>
</evidence>
<dbReference type="PANTHER" id="PTHR12697">
    <property type="entry name" value="PBS LYASE HEAT-LIKE PROTEIN"/>
    <property type="match status" value="1"/>
</dbReference>
<dbReference type="PANTHER" id="PTHR12697:SF5">
    <property type="entry name" value="DEOXYHYPUSINE HYDROXYLASE"/>
    <property type="match status" value="1"/>
</dbReference>
<evidence type="ECO:0000313" key="2">
    <source>
        <dbReference type="EMBL" id="KKM75877.1"/>
    </source>
</evidence>
<organism evidence="2">
    <name type="scientific">marine sediment metagenome</name>
    <dbReference type="NCBI Taxonomy" id="412755"/>
    <lineage>
        <taxon>unclassified sequences</taxon>
        <taxon>metagenomes</taxon>
        <taxon>ecological metagenomes</taxon>
    </lineage>
</organism>
<accession>A0A0F9N2X9</accession>
<dbReference type="GO" id="GO:0016491">
    <property type="term" value="F:oxidoreductase activity"/>
    <property type="evidence" value="ECO:0007669"/>
    <property type="project" value="TreeGrafter"/>
</dbReference>
<dbReference type="InterPro" id="IPR016024">
    <property type="entry name" value="ARM-type_fold"/>
</dbReference>
<feature type="compositionally biased region" description="Basic and acidic residues" evidence="1">
    <location>
        <begin position="167"/>
        <end position="186"/>
    </location>
</feature>
<sequence length="198" mass="22547">MIRKDKNFKNNPKGNPYKRKQTPPPPKRNFIDFNIHRICPACGLVIKMTYNFCKHCGVDLSAIEPIGKDEISKQLAITAVTDPDPEVRKEAVDTIGDFGDKKVLGVLTFVLLNDPDENVRKEAADELGDLHHPYSLNALAKALKDESPIVRKEAIEGLKKIKKKTKPDKIYKGKPEEREEKKEKLKVEEIEDDKEVKF</sequence>
<gene>
    <name evidence="2" type="ORF">LCGC14_1385830</name>
</gene>
<protein>
    <recommendedName>
        <fullName evidence="3">HEAT repeat domain-containing protein</fullName>
    </recommendedName>
</protein>
<dbReference type="AlphaFoldDB" id="A0A0F9N2X9"/>
<feature type="region of interest" description="Disordered" evidence="1">
    <location>
        <begin position="1"/>
        <end position="26"/>
    </location>
</feature>
<feature type="region of interest" description="Disordered" evidence="1">
    <location>
        <begin position="166"/>
        <end position="186"/>
    </location>
</feature>
<dbReference type="SUPFAM" id="SSF48371">
    <property type="entry name" value="ARM repeat"/>
    <property type="match status" value="1"/>
</dbReference>
<name>A0A0F9N2X9_9ZZZZ</name>
<dbReference type="InterPro" id="IPR011989">
    <property type="entry name" value="ARM-like"/>
</dbReference>
<evidence type="ECO:0000256" key="1">
    <source>
        <dbReference type="SAM" id="MobiDB-lite"/>
    </source>
</evidence>